<evidence type="ECO:0000313" key="1">
    <source>
        <dbReference type="EMBL" id="EEW24162.1"/>
    </source>
</evidence>
<dbReference type="EMBL" id="ACYY01000024">
    <property type="protein sequence ID" value="EEW24162.1"/>
    <property type="molecule type" value="Genomic_DNA"/>
</dbReference>
<organism evidence="1 2">
    <name type="scientific">Rhodobacter ferrooxidans</name>
    <dbReference type="NCBI Taxonomy" id="371731"/>
    <lineage>
        <taxon>Bacteria</taxon>
        <taxon>Pseudomonadati</taxon>
        <taxon>Pseudomonadota</taxon>
        <taxon>Alphaproteobacteria</taxon>
        <taxon>Rhodobacterales</taxon>
        <taxon>Rhodobacter group</taxon>
        <taxon>Rhodobacter</taxon>
    </lineage>
</organism>
<accession>C8S4A3</accession>
<sequence>MTHASQRRTSVFNRPLAILGAVRRRAERGVAPLLQRRATAAYQADRQGWLRKADIAVQRGLDWFAPQPDLTMSALYVLWQGWRRGTDARFAMIHPKIAHYRATLRDPALRLFDPGYDPDAAEVVLLPDIMQVRPYLPIELLMIEAVWADKRDPGPDFLQRLAAIDDRGWYGTTHIVVAAELMLRSGAYSQSALLSLMQATVAPMDLANRRATLMGDIFAERALMLYWLNQGHLVTPGQVVMMLNRQRADGGWSAPGVAPDGLSNQHTTSLAVAVIAEFLAQERGR</sequence>
<keyword evidence="2" id="KW-1185">Reference proteome</keyword>
<evidence type="ECO:0000313" key="2">
    <source>
        <dbReference type="Proteomes" id="UP000010121"/>
    </source>
</evidence>
<reference evidence="1 2" key="1">
    <citation type="submission" date="2009-08" db="EMBL/GenBank/DDBJ databases">
        <title>The draft genome of Rhodobacter sp. SW2.</title>
        <authorList>
            <consortium name="US DOE Joint Genome Institute (JGI-PGF)"/>
            <person name="Lucas S."/>
            <person name="Copeland A."/>
            <person name="Lapidus A."/>
            <person name="Glavina del Rio T."/>
            <person name="Tice H."/>
            <person name="Bruce D."/>
            <person name="Goodwin L."/>
            <person name="Pitluck S."/>
            <person name="Larimer F."/>
            <person name="Land M.L."/>
            <person name="Hauser L."/>
            <person name="Emerson D."/>
        </authorList>
    </citation>
    <scope>NUCLEOTIDE SEQUENCE [LARGE SCALE GENOMIC DNA]</scope>
    <source>
        <strain evidence="1 2">SW2</strain>
    </source>
</reference>
<protein>
    <submittedName>
        <fullName evidence="1">Uncharacterized protein</fullName>
    </submittedName>
</protein>
<dbReference type="OrthoDB" id="9180897at2"/>
<proteinExistence type="predicted"/>
<dbReference type="AlphaFoldDB" id="C8S4A3"/>
<gene>
    <name evidence="1" type="ORF">Rsw2DRAFT_2881</name>
</gene>
<comment type="caution">
    <text evidence="1">The sequence shown here is derived from an EMBL/GenBank/DDBJ whole genome shotgun (WGS) entry which is preliminary data.</text>
</comment>
<dbReference type="Proteomes" id="UP000010121">
    <property type="component" value="Unassembled WGS sequence"/>
</dbReference>
<dbReference type="RefSeq" id="WP_008032199.1">
    <property type="nucleotide sequence ID" value="NZ_ACYY01000024.1"/>
</dbReference>
<dbReference type="STRING" id="371731.Rsw2DRAFT_2881"/>
<name>C8S4A3_9RHOB</name>